<protein>
    <submittedName>
        <fullName evidence="2">DUF1513 domain-containing protein</fullName>
    </submittedName>
</protein>
<sequence length="375" mass="41719">MEINRRQFLKWLTIAPAVSSSFSLAAKAEDSQAIIDGQALYASASQGDDGLYYIHVVNSEGHELMRHPVPDRAHQVISHPTRPWILGIARRPGTFIEIVDYQTLALIKRVESEPGYHLYGHAQVTDDGRYIITTENNMATDEGMVIVRDIEDDFAVVKRFRTQGIGPHQVILSRDQKTLVVANGGIRTEGREKTNLDTMKPSLVYLDAHSGALLEQAFLADEYHQCSIRHIDLSAQGQVIIAMQYQGHPADQVPIMASHRRGEPLRPLEIPPALQSQLDQYCGSACFDQSGLYAAVSAPRGDQVMIWDMMDYTLIGTVKTKDGCGLARTHKAGEFIVSTGRGRLYHVDVAGLERKAIRFDATPVHWDNHLFPVIA</sequence>
<dbReference type="SUPFAM" id="SSF69322">
    <property type="entry name" value="Tricorn protease domain 2"/>
    <property type="match status" value="1"/>
</dbReference>
<dbReference type="EMBL" id="JAUOPG010000003">
    <property type="protein sequence ID" value="MDO6453076.1"/>
    <property type="molecule type" value="Genomic_DNA"/>
</dbReference>
<comment type="caution">
    <text evidence="2">The sequence shown here is derived from an EMBL/GenBank/DDBJ whole genome shotgun (WGS) entry which is preliminary data.</text>
</comment>
<dbReference type="PROSITE" id="PS51318">
    <property type="entry name" value="TAT"/>
    <property type="match status" value="1"/>
</dbReference>
<keyword evidence="1" id="KW-0732">Signal</keyword>
<reference evidence="2" key="1">
    <citation type="submission" date="2023-07" db="EMBL/GenBank/DDBJ databases">
        <title>Genome content predicts the carbon catabolic preferences of heterotrophic bacteria.</title>
        <authorList>
            <person name="Gralka M."/>
        </authorList>
    </citation>
    <scope>NUCLEOTIDE SEQUENCE</scope>
    <source>
        <strain evidence="2">I2M16</strain>
    </source>
</reference>
<dbReference type="Gene3D" id="2.130.10.10">
    <property type="entry name" value="YVTN repeat-like/Quinoprotein amine dehydrogenase"/>
    <property type="match status" value="1"/>
</dbReference>
<proteinExistence type="predicted"/>
<dbReference type="InterPro" id="IPR015943">
    <property type="entry name" value="WD40/YVTN_repeat-like_dom_sf"/>
</dbReference>
<dbReference type="InterPro" id="IPR006311">
    <property type="entry name" value="TAT_signal"/>
</dbReference>
<dbReference type="Pfam" id="PF07433">
    <property type="entry name" value="DUF1513"/>
    <property type="match status" value="1"/>
</dbReference>
<name>A0AAW7XH74_9GAMM</name>
<dbReference type="AlphaFoldDB" id="A0AAW7XH74"/>
<organism evidence="2 3">
    <name type="scientific">Neptunomonas phycophila</name>
    <dbReference type="NCBI Taxonomy" id="1572645"/>
    <lineage>
        <taxon>Bacteria</taxon>
        <taxon>Pseudomonadati</taxon>
        <taxon>Pseudomonadota</taxon>
        <taxon>Gammaproteobacteria</taxon>
        <taxon>Oceanospirillales</taxon>
        <taxon>Oceanospirillaceae</taxon>
        <taxon>Neptunomonas</taxon>
    </lineage>
</organism>
<feature type="chain" id="PRO_5043891465" evidence="1">
    <location>
        <begin position="29"/>
        <end position="375"/>
    </location>
</feature>
<accession>A0AAW7XH74</accession>
<evidence type="ECO:0000256" key="1">
    <source>
        <dbReference type="SAM" id="SignalP"/>
    </source>
</evidence>
<feature type="signal peptide" evidence="1">
    <location>
        <begin position="1"/>
        <end position="28"/>
    </location>
</feature>
<dbReference type="PIRSF" id="PIRSF028101">
    <property type="entry name" value="UCP028101"/>
    <property type="match status" value="1"/>
</dbReference>
<gene>
    <name evidence="2" type="ORF">Q4490_05825</name>
</gene>
<dbReference type="RefSeq" id="WP_303549497.1">
    <property type="nucleotide sequence ID" value="NZ_JAUOPG010000003.1"/>
</dbReference>
<evidence type="ECO:0000313" key="2">
    <source>
        <dbReference type="EMBL" id="MDO6453076.1"/>
    </source>
</evidence>
<dbReference type="InterPro" id="IPR008311">
    <property type="entry name" value="UCP028101"/>
</dbReference>
<evidence type="ECO:0000313" key="3">
    <source>
        <dbReference type="Proteomes" id="UP001169862"/>
    </source>
</evidence>
<dbReference type="Proteomes" id="UP001169862">
    <property type="component" value="Unassembled WGS sequence"/>
</dbReference>